<dbReference type="EMBL" id="JAAIUW010000005">
    <property type="protein sequence ID" value="KAF7832946.1"/>
    <property type="molecule type" value="Genomic_DNA"/>
</dbReference>
<dbReference type="SUPFAM" id="SSF56219">
    <property type="entry name" value="DNase I-like"/>
    <property type="match status" value="1"/>
</dbReference>
<keyword evidence="3" id="KW-0548">Nucleotidyltransferase</keyword>
<dbReference type="InterPro" id="IPR026960">
    <property type="entry name" value="RVT-Znf"/>
</dbReference>
<dbReference type="OrthoDB" id="1267182at2759"/>
<proteinExistence type="predicted"/>
<dbReference type="InterPro" id="IPR025558">
    <property type="entry name" value="DUF4283"/>
</dbReference>
<name>A0A835C4E7_9FABA</name>
<dbReference type="Pfam" id="PF13456">
    <property type="entry name" value="RVT_3"/>
    <property type="match status" value="1"/>
</dbReference>
<evidence type="ECO:0000313" key="3">
    <source>
        <dbReference type="EMBL" id="KAF7832946.1"/>
    </source>
</evidence>
<keyword evidence="1" id="KW-0479">Metal-binding</keyword>
<evidence type="ECO:0000259" key="2">
    <source>
        <dbReference type="PROSITE" id="PS50158"/>
    </source>
</evidence>
<dbReference type="GO" id="GO:0004523">
    <property type="term" value="F:RNA-DNA hybrid ribonuclease activity"/>
    <property type="evidence" value="ECO:0007669"/>
    <property type="project" value="InterPro"/>
</dbReference>
<dbReference type="Pfam" id="PF14111">
    <property type="entry name" value="DUF4283"/>
    <property type="match status" value="1"/>
</dbReference>
<dbReference type="InterPro" id="IPR001878">
    <property type="entry name" value="Znf_CCHC"/>
</dbReference>
<dbReference type="PROSITE" id="PS50158">
    <property type="entry name" value="ZF_CCHC"/>
    <property type="match status" value="1"/>
</dbReference>
<organism evidence="3 4">
    <name type="scientific">Senna tora</name>
    <dbReference type="NCBI Taxonomy" id="362788"/>
    <lineage>
        <taxon>Eukaryota</taxon>
        <taxon>Viridiplantae</taxon>
        <taxon>Streptophyta</taxon>
        <taxon>Embryophyta</taxon>
        <taxon>Tracheophyta</taxon>
        <taxon>Spermatophyta</taxon>
        <taxon>Magnoliopsida</taxon>
        <taxon>eudicotyledons</taxon>
        <taxon>Gunneridae</taxon>
        <taxon>Pentapetalae</taxon>
        <taxon>rosids</taxon>
        <taxon>fabids</taxon>
        <taxon>Fabales</taxon>
        <taxon>Fabaceae</taxon>
        <taxon>Caesalpinioideae</taxon>
        <taxon>Cassia clade</taxon>
        <taxon>Senna</taxon>
    </lineage>
</organism>
<dbReference type="InterPro" id="IPR036691">
    <property type="entry name" value="Endo/exonu/phosph_ase_sf"/>
</dbReference>
<dbReference type="Gene3D" id="3.60.10.10">
    <property type="entry name" value="Endonuclease/exonuclease/phosphatase"/>
    <property type="match status" value="1"/>
</dbReference>
<evidence type="ECO:0000256" key="1">
    <source>
        <dbReference type="PROSITE-ProRule" id="PRU00047"/>
    </source>
</evidence>
<feature type="domain" description="CCHC-type" evidence="2">
    <location>
        <begin position="124"/>
        <end position="137"/>
    </location>
</feature>
<comment type="caution">
    <text evidence="3">The sequence shown here is derived from an EMBL/GenBank/DDBJ whole genome shotgun (WGS) entry which is preliminary data.</text>
</comment>
<dbReference type="GO" id="GO:0003676">
    <property type="term" value="F:nucleic acid binding"/>
    <property type="evidence" value="ECO:0007669"/>
    <property type="project" value="InterPro"/>
</dbReference>
<protein>
    <submittedName>
        <fullName evidence="3">Putative ribonuclease H-like domain, reverse transcriptase zinc-binding domain-containing protein</fullName>
    </submittedName>
</protein>
<keyword evidence="3" id="KW-0695">RNA-directed DNA polymerase</keyword>
<keyword evidence="1" id="KW-0863">Zinc-finger</keyword>
<dbReference type="PANTHER" id="PTHR33710:SF71">
    <property type="entry name" value="ENDONUCLEASE_EXONUCLEASE_PHOSPHATASE DOMAIN-CONTAINING PROTEIN"/>
    <property type="match status" value="1"/>
</dbReference>
<dbReference type="GO" id="GO:0008270">
    <property type="term" value="F:zinc ion binding"/>
    <property type="evidence" value="ECO:0007669"/>
    <property type="project" value="UniProtKB-KW"/>
</dbReference>
<keyword evidence="3" id="KW-0808">Transferase</keyword>
<dbReference type="Proteomes" id="UP000634136">
    <property type="component" value="Unassembled WGS sequence"/>
</dbReference>
<dbReference type="Pfam" id="PF13966">
    <property type="entry name" value="zf-RVT"/>
    <property type="match status" value="1"/>
</dbReference>
<dbReference type="GO" id="GO:0003964">
    <property type="term" value="F:RNA-directed DNA polymerase activity"/>
    <property type="evidence" value="ECO:0007669"/>
    <property type="project" value="UniProtKB-KW"/>
</dbReference>
<dbReference type="PANTHER" id="PTHR33710">
    <property type="entry name" value="BNAC02G09200D PROTEIN"/>
    <property type="match status" value="1"/>
</dbReference>
<reference evidence="3" key="1">
    <citation type="submission" date="2020-09" db="EMBL/GenBank/DDBJ databases">
        <title>Genome-Enabled Discovery of Anthraquinone Biosynthesis in Senna tora.</title>
        <authorList>
            <person name="Kang S.-H."/>
            <person name="Pandey R.P."/>
            <person name="Lee C.-M."/>
            <person name="Sim J.-S."/>
            <person name="Jeong J.-T."/>
            <person name="Choi B.-S."/>
            <person name="Jung M."/>
            <person name="Ginzburg D."/>
            <person name="Zhao K."/>
            <person name="Won S.Y."/>
            <person name="Oh T.-J."/>
            <person name="Yu Y."/>
            <person name="Kim N.-H."/>
            <person name="Lee O.R."/>
            <person name="Lee T.-H."/>
            <person name="Bashyal P."/>
            <person name="Kim T.-S."/>
            <person name="Lee W.-H."/>
            <person name="Kawkins C."/>
            <person name="Kim C.-K."/>
            <person name="Kim J.S."/>
            <person name="Ahn B.O."/>
            <person name="Rhee S.Y."/>
            <person name="Sohng J.K."/>
        </authorList>
    </citation>
    <scope>NUCLEOTIDE SEQUENCE</scope>
    <source>
        <tissue evidence="3">Leaf</tissue>
    </source>
</reference>
<evidence type="ECO:0000313" key="4">
    <source>
        <dbReference type="Proteomes" id="UP000634136"/>
    </source>
</evidence>
<dbReference type="Pfam" id="PF14392">
    <property type="entry name" value="zf-CCHC_4"/>
    <property type="match status" value="1"/>
</dbReference>
<keyword evidence="1" id="KW-0862">Zinc</keyword>
<dbReference type="InterPro" id="IPR002156">
    <property type="entry name" value="RNaseH_domain"/>
</dbReference>
<sequence>MEMALTNIWGNPPGFKVIKIEKHTFQLFFDREEDMERVLKGGAWLYRNSWLLLQSINLGKKLGETLGTVIDTGLFEIPENDNIIVKAKVCMKMTNPIKRDANIGNRADGIHWIDFKYEKLPQFCYGCGRIGHDENQCDFGEGLKDEQVSSGSNYGPWLRASQFGKRLDAQRDQLLIQEGYSQPRGSLKGVNKVLSSINVSNQLPWLVIGDFNEVLHQSEHLSATPRSDQAIHLFRSVVDECNLVDLGYNGSEFTWCNNRDPPHTVYVRLDCCMANLEWKDLFLNHRLEHLTAGSSDHVPILLRLNAPNRVAESLQYSRRPFRFEKMWMSHDDCAKIVKDTWSEDGNDRGVVQSLQAMAERFGVWNKSTFGHVGRKIKDLQKKISFYFSASGQVENRALKSLQNQLDANPSSLCAQVLKARYFPTESFLKAKLGYNPSLTWRSIIAGRQALELGISRRIGDGQTSLVFKDNWIPNVKPPEVVSNLCVFPPNIANNILSIPLPKTPKDDSWFWSLTPNGHYSVKSGYRELRRGKIGNIHDTNFHQFSEVWKKLWKLQIPAKIKFFLWRVCKGILPVCSNLAKRGMDVAPCCPVCSSEEESICHATLFCSQIRALWSSLPLSFVGEYDEDLNFIEWFNMALTQWDVKDLCLFAIAAYKVWDRRNEIRLGSNPPPLSLLKDSILSLWGKVDGLHEGVLRQQRFPGRDSSWVLGALAKRAQPCASMELLEAEAVLAGVEFVRDLRCLDLEVEGDAQRVFPLLNGQPSPLSCQKLSPSKEDPWPPDRSLGTVVSLHQISQCRRLVVADLARENAEVLRESEREAASAAAEEEVFGLEVSEGNLLLYSV</sequence>
<gene>
    <name evidence="3" type="ORF">G2W53_015279</name>
</gene>
<accession>A0A835C4E7</accession>
<dbReference type="InterPro" id="IPR025836">
    <property type="entry name" value="Zn_knuckle_CX2CX4HX4C"/>
</dbReference>
<keyword evidence="4" id="KW-1185">Reference proteome</keyword>
<dbReference type="AlphaFoldDB" id="A0A835C4E7"/>